<keyword evidence="2 4" id="KW-0808">Transferase</keyword>
<dbReference type="Proteomes" id="UP000029224">
    <property type="component" value="Unassembled WGS sequence"/>
</dbReference>
<dbReference type="EMBL" id="BBMT01000029">
    <property type="protein sequence ID" value="GAL38177.1"/>
    <property type="molecule type" value="Genomic_DNA"/>
</dbReference>
<dbReference type="AlphaFoldDB" id="A0A090U5R3"/>
<dbReference type="SUPFAM" id="SSF55909">
    <property type="entry name" value="Pentein"/>
    <property type="match status" value="1"/>
</dbReference>
<keyword evidence="5" id="KW-1185">Reference proteome</keyword>
<organism evidence="4 5">
    <name type="scientific">Vibrio maritimus</name>
    <dbReference type="NCBI Taxonomy" id="990268"/>
    <lineage>
        <taxon>Bacteria</taxon>
        <taxon>Pseudomonadati</taxon>
        <taxon>Pseudomonadota</taxon>
        <taxon>Gammaproteobacteria</taxon>
        <taxon>Vibrionales</taxon>
        <taxon>Vibrionaceae</taxon>
        <taxon>Vibrio</taxon>
    </lineage>
</organism>
<reference evidence="4 5" key="2">
    <citation type="submission" date="2014-09" db="EMBL/GenBank/DDBJ databases">
        <authorList>
            <consortium name="NBRP consortium"/>
            <person name="Sawabe T."/>
            <person name="Meirelles P."/>
            <person name="Nakanishi M."/>
            <person name="Sayaka M."/>
            <person name="Hattori M."/>
            <person name="Ohkuma M."/>
        </authorList>
    </citation>
    <scope>NUCLEOTIDE SEQUENCE [LARGE SCALE GENOMIC DNA]</scope>
    <source>
        <strain evidence="4 5">JCM 19240</strain>
    </source>
</reference>
<evidence type="ECO:0000256" key="3">
    <source>
        <dbReference type="SAM" id="SignalP"/>
    </source>
</evidence>
<dbReference type="Gene3D" id="3.75.10.10">
    <property type="entry name" value="L-arginine/glycine Amidinotransferase, Chain A"/>
    <property type="match status" value="1"/>
</dbReference>
<dbReference type="GO" id="GO:0015067">
    <property type="term" value="F:amidinotransferase activity"/>
    <property type="evidence" value="ECO:0007669"/>
    <property type="project" value="InterPro"/>
</dbReference>
<evidence type="ECO:0000313" key="4">
    <source>
        <dbReference type="EMBL" id="GAL38177.1"/>
    </source>
</evidence>
<dbReference type="InterPro" id="IPR006311">
    <property type="entry name" value="TAT_signal"/>
</dbReference>
<evidence type="ECO:0000256" key="2">
    <source>
        <dbReference type="ARBA" id="ARBA00022679"/>
    </source>
</evidence>
<evidence type="ECO:0000256" key="1">
    <source>
        <dbReference type="ARBA" id="ARBA00006943"/>
    </source>
</evidence>
<comment type="similarity">
    <text evidence="1">Belongs to the amidinotransferase family.</text>
</comment>
<feature type="chain" id="PRO_5001864543" evidence="3">
    <location>
        <begin position="37"/>
        <end position="380"/>
    </location>
</feature>
<sequence length="380" mass="42681">MKSLDRRNFFKLAGSAAAVAGVASTGALSLSGAANAATAKKDFGGNNTAYQGPLKNINVFSEDGELKEVMFGRIDNFRLPEYNEIWDFAGKPTVDMLKEHGGKLFSEANPEWYNKAASQMETVVKFLESKGILVHRPADLTDDMKNDYNNNTNMNIDVYCRDGMVSVGNTLFETAFTTPERGRNKHAVRHLTMELMRNGVDIKSLPQPLDTYNHDHDLEPLIEGGDVMIDHENIYVGYSGLASNKLGAQWIRNAYPEFNVHEIDIKTDEFPHQHLDCVMNAFGDWGVILEKDIVGGIAGLPESLRKKDWIQMTDEEAHLKLANFIMISPTEIVMATEAERLRKEIQKLRPDIKIHHFPYYEVGKIGGSLRCNTQPIYRKG</sequence>
<evidence type="ECO:0000313" key="5">
    <source>
        <dbReference type="Proteomes" id="UP000029224"/>
    </source>
</evidence>
<dbReference type="PANTHER" id="PTHR10488">
    <property type="entry name" value="GLYCINE AMIDINOTRANSFERASE, MITOCHONDRIAL"/>
    <property type="match status" value="1"/>
</dbReference>
<name>A0A090U5R3_9VIBR</name>
<dbReference type="PANTHER" id="PTHR10488:SF1">
    <property type="entry name" value="GLYCINE AMIDINOTRANSFERASE, MITOCHONDRIAL"/>
    <property type="match status" value="1"/>
</dbReference>
<reference evidence="4 5" key="1">
    <citation type="submission" date="2014-09" db="EMBL/GenBank/DDBJ databases">
        <title>Vibrio maritimus JCM 19240. (C210) whole genome shotgun sequence.</title>
        <authorList>
            <person name="Sawabe T."/>
            <person name="Meirelles P."/>
            <person name="Nakanishi M."/>
            <person name="Sayaka M."/>
            <person name="Hattori M."/>
            <person name="Ohkuma M."/>
        </authorList>
    </citation>
    <scope>NUCLEOTIDE SEQUENCE [LARGE SCALE GENOMIC DNA]</scope>
    <source>
        <strain evidence="4 5">JCM 19240</strain>
    </source>
</reference>
<accession>A0A090U5R3</accession>
<gene>
    <name evidence="4" type="ORF">JCM19240_39</name>
</gene>
<feature type="signal peptide" evidence="3">
    <location>
        <begin position="1"/>
        <end position="36"/>
    </location>
</feature>
<comment type="caution">
    <text evidence="4">The sequence shown here is derived from an EMBL/GenBank/DDBJ whole genome shotgun (WGS) entry which is preliminary data.</text>
</comment>
<dbReference type="OrthoDB" id="258252at2"/>
<dbReference type="Pfam" id="PF19420">
    <property type="entry name" value="DDAH_eukar"/>
    <property type="match status" value="1"/>
</dbReference>
<dbReference type="InterPro" id="IPR033195">
    <property type="entry name" value="AmidinoTrfase"/>
</dbReference>
<dbReference type="PROSITE" id="PS51318">
    <property type="entry name" value="TAT"/>
    <property type="match status" value="1"/>
</dbReference>
<protein>
    <submittedName>
        <fullName evidence="4">Amidinotransferase</fullName>
    </submittedName>
</protein>
<proteinExistence type="inferred from homology"/>
<keyword evidence="3" id="KW-0732">Signal</keyword>